<evidence type="ECO:0000256" key="8">
    <source>
        <dbReference type="ARBA" id="ARBA00023014"/>
    </source>
</evidence>
<gene>
    <name evidence="10" type="ORF">S12H4_02292</name>
</gene>
<dbReference type="PROSITE" id="PS00198">
    <property type="entry name" value="4FE4S_FER_1"/>
    <property type="match status" value="2"/>
</dbReference>
<evidence type="ECO:0000259" key="9">
    <source>
        <dbReference type="PROSITE" id="PS51379"/>
    </source>
</evidence>
<dbReference type="Gene3D" id="3.30.70.20">
    <property type="match status" value="2"/>
</dbReference>
<dbReference type="SUPFAM" id="SSF51905">
    <property type="entry name" value="FAD/NAD(P)-binding domain"/>
    <property type="match status" value="1"/>
</dbReference>
<evidence type="ECO:0000256" key="2">
    <source>
        <dbReference type="ARBA" id="ARBA00006561"/>
    </source>
</evidence>
<evidence type="ECO:0000256" key="6">
    <source>
        <dbReference type="ARBA" id="ARBA00023002"/>
    </source>
</evidence>
<dbReference type="EMBL" id="BARW01000548">
    <property type="protein sequence ID" value="GAI65975.1"/>
    <property type="molecule type" value="Genomic_DNA"/>
</dbReference>
<sequence>QTKCPWKADSEFDVGMAKRKAIYIPFDQAVPNVPVIDREHCAYFLKGTCRACEKFCEAEAIDFEQVDKFVEVEVGSIILATGFDVFDPTPVSQYGYKRLDNVITSLEFERLVNADGPTGGNIVLKDGSTPRSIAIVHCVGSRDKNYHEYCSRVCCMYSLKYAHLIKEKIGAEVYQMYIDMRCFGKGYEEFYDRISEEGVNFIRGKVAEITENTTNEGEGRLVVSCEDTLLGSMIKVPVDMVILSIALEAQPDAEAVARLFNISQSADGFFLEKHPKLDPIATTTDGVFVVGCCQGPKDIPDTVAQASAAAARVLAMISKGSIEIEAAIAVIDEGICSGCQICKLVCPFSVVSFDEEKQVCRVNEALCKGCGACVGGCPNDAISLNHFTNEQILAEMEGMLV</sequence>
<keyword evidence="5" id="KW-0285">Flavoprotein</keyword>
<dbReference type="InterPro" id="IPR017900">
    <property type="entry name" value="4Fe4S_Fe_S_CS"/>
</dbReference>
<evidence type="ECO:0000313" key="10">
    <source>
        <dbReference type="EMBL" id="GAI65975.1"/>
    </source>
</evidence>
<evidence type="ECO:0000256" key="7">
    <source>
        <dbReference type="ARBA" id="ARBA00023004"/>
    </source>
</evidence>
<keyword evidence="6" id="KW-0560">Oxidoreductase</keyword>
<protein>
    <recommendedName>
        <fullName evidence="9">4Fe-4S ferredoxin-type domain-containing protein</fullName>
    </recommendedName>
</protein>
<feature type="domain" description="4Fe-4S ferredoxin-type" evidence="9">
    <location>
        <begin position="358"/>
        <end position="387"/>
    </location>
</feature>
<dbReference type="PANTHER" id="PTHR43498:SF1">
    <property type="entry name" value="COB--COM HETERODISULFIDE REDUCTASE IRON-SULFUR SUBUNIT A"/>
    <property type="match status" value="1"/>
</dbReference>
<dbReference type="GO" id="GO:0051539">
    <property type="term" value="F:4 iron, 4 sulfur cluster binding"/>
    <property type="evidence" value="ECO:0007669"/>
    <property type="project" value="UniProtKB-KW"/>
</dbReference>
<evidence type="ECO:0000256" key="5">
    <source>
        <dbReference type="ARBA" id="ARBA00022827"/>
    </source>
</evidence>
<proteinExistence type="inferred from homology"/>
<keyword evidence="3" id="KW-0004">4Fe-4S</keyword>
<name>X1RS22_9ZZZZ</name>
<dbReference type="PANTHER" id="PTHR43498">
    <property type="entry name" value="FERREDOXIN:COB-COM HETERODISULFIDE REDUCTASE SUBUNIT A"/>
    <property type="match status" value="1"/>
</dbReference>
<dbReference type="GO" id="GO:0046872">
    <property type="term" value="F:metal ion binding"/>
    <property type="evidence" value="ECO:0007669"/>
    <property type="project" value="UniProtKB-KW"/>
</dbReference>
<evidence type="ECO:0000256" key="4">
    <source>
        <dbReference type="ARBA" id="ARBA00022723"/>
    </source>
</evidence>
<dbReference type="InterPro" id="IPR039650">
    <property type="entry name" value="HdrA-like"/>
</dbReference>
<accession>X1RS22</accession>
<dbReference type="GO" id="GO:0016491">
    <property type="term" value="F:oxidoreductase activity"/>
    <property type="evidence" value="ECO:0007669"/>
    <property type="project" value="UniProtKB-KW"/>
</dbReference>
<feature type="domain" description="4Fe-4S ferredoxin-type" evidence="9">
    <location>
        <begin position="32"/>
        <end position="66"/>
    </location>
</feature>
<evidence type="ECO:0000256" key="3">
    <source>
        <dbReference type="ARBA" id="ARBA00022485"/>
    </source>
</evidence>
<dbReference type="Pfam" id="PF13187">
    <property type="entry name" value="Fer4_9"/>
    <property type="match status" value="1"/>
</dbReference>
<dbReference type="SUPFAM" id="SSF54862">
    <property type="entry name" value="4Fe-4S ferredoxins"/>
    <property type="match status" value="1"/>
</dbReference>
<dbReference type="InterPro" id="IPR017896">
    <property type="entry name" value="4Fe4S_Fe-S-bd"/>
</dbReference>
<comment type="similarity">
    <text evidence="2">Belongs to the HdrA family.</text>
</comment>
<dbReference type="PROSITE" id="PS51379">
    <property type="entry name" value="4FE4S_FER_2"/>
    <property type="match status" value="3"/>
</dbReference>
<keyword evidence="5" id="KW-0274">FAD</keyword>
<keyword evidence="8" id="KW-0411">Iron-sulfur</keyword>
<keyword evidence="7" id="KW-0408">Iron</keyword>
<feature type="non-terminal residue" evidence="10">
    <location>
        <position position="1"/>
    </location>
</feature>
<dbReference type="AlphaFoldDB" id="X1RS22"/>
<feature type="domain" description="4Fe-4S ferredoxin-type" evidence="9">
    <location>
        <begin position="327"/>
        <end position="356"/>
    </location>
</feature>
<dbReference type="InterPro" id="IPR036188">
    <property type="entry name" value="FAD/NAD-bd_sf"/>
</dbReference>
<organism evidence="10">
    <name type="scientific">marine sediment metagenome</name>
    <dbReference type="NCBI Taxonomy" id="412755"/>
    <lineage>
        <taxon>unclassified sequences</taxon>
        <taxon>metagenomes</taxon>
        <taxon>ecological metagenomes</taxon>
    </lineage>
</organism>
<evidence type="ECO:0000256" key="1">
    <source>
        <dbReference type="ARBA" id="ARBA00001974"/>
    </source>
</evidence>
<comment type="cofactor">
    <cofactor evidence="1">
        <name>FAD</name>
        <dbReference type="ChEBI" id="CHEBI:57692"/>
    </cofactor>
</comment>
<comment type="caution">
    <text evidence="10">The sequence shown here is derived from an EMBL/GenBank/DDBJ whole genome shotgun (WGS) entry which is preliminary data.</text>
</comment>
<reference evidence="10" key="1">
    <citation type="journal article" date="2014" name="Front. Microbiol.">
        <title>High frequency of phylogenetically diverse reductive dehalogenase-homologous genes in deep subseafloor sedimentary metagenomes.</title>
        <authorList>
            <person name="Kawai M."/>
            <person name="Futagami T."/>
            <person name="Toyoda A."/>
            <person name="Takaki Y."/>
            <person name="Nishi S."/>
            <person name="Hori S."/>
            <person name="Arai W."/>
            <person name="Tsubouchi T."/>
            <person name="Morono Y."/>
            <person name="Uchiyama I."/>
            <person name="Ito T."/>
            <person name="Fujiyama A."/>
            <person name="Inagaki F."/>
            <person name="Takami H."/>
        </authorList>
    </citation>
    <scope>NUCLEOTIDE SEQUENCE</scope>
    <source>
        <strain evidence="10">Expedition CK06-06</strain>
    </source>
</reference>
<keyword evidence="4" id="KW-0479">Metal-binding</keyword>